<evidence type="ECO:0000313" key="8">
    <source>
        <dbReference type="EMBL" id="SNV80987.1"/>
    </source>
</evidence>
<dbReference type="OrthoDB" id="9815233at2"/>
<dbReference type="Proteomes" id="UP000242084">
    <property type="component" value="Chromosome 1"/>
</dbReference>
<keyword evidence="9" id="KW-1185">Reference proteome</keyword>
<keyword evidence="4" id="KW-0663">Pyridoxal phosphate</keyword>
<dbReference type="InterPro" id="IPR052357">
    <property type="entry name" value="Orn_Lys_Arg_decarboxylase-I"/>
</dbReference>
<dbReference type="InterPro" id="IPR008286">
    <property type="entry name" value="Prn/Lys/Arg_de-COase_C"/>
</dbReference>
<evidence type="ECO:0000313" key="9">
    <source>
        <dbReference type="Proteomes" id="UP000242084"/>
    </source>
</evidence>
<dbReference type="Pfam" id="PF01276">
    <property type="entry name" value="OKR_DC_1"/>
    <property type="match status" value="1"/>
</dbReference>
<comment type="cofactor">
    <cofactor evidence="1">
        <name>pyridoxal 5'-phosphate</name>
        <dbReference type="ChEBI" id="CHEBI:597326"/>
    </cofactor>
</comment>
<dbReference type="Pfam" id="PF03711">
    <property type="entry name" value="OKR_DC_1_C"/>
    <property type="match status" value="1"/>
</dbReference>
<keyword evidence="5 8" id="KW-0456">Lyase</keyword>
<comment type="similarity">
    <text evidence="2">Belongs to the Orn/Lys/Arg decarboxylase class-I family.</text>
</comment>
<evidence type="ECO:0000259" key="7">
    <source>
        <dbReference type="Pfam" id="PF03711"/>
    </source>
</evidence>
<dbReference type="KEGG" id="sste:SAMEA4384403_2397"/>
<organism evidence="8 9">
    <name type="scientific">Mammaliicoccus stepanovicii</name>
    <dbReference type="NCBI Taxonomy" id="643214"/>
    <lineage>
        <taxon>Bacteria</taxon>
        <taxon>Bacillati</taxon>
        <taxon>Bacillota</taxon>
        <taxon>Bacilli</taxon>
        <taxon>Bacillales</taxon>
        <taxon>Staphylococcaceae</taxon>
        <taxon>Mammaliicoccus</taxon>
    </lineage>
</organism>
<proteinExistence type="inferred from homology"/>
<evidence type="ECO:0000259" key="6">
    <source>
        <dbReference type="Pfam" id="PF01276"/>
    </source>
</evidence>
<dbReference type="SUPFAM" id="SSF53383">
    <property type="entry name" value="PLP-dependent transferases"/>
    <property type="match status" value="1"/>
</dbReference>
<protein>
    <submittedName>
        <fullName evidence="8">Putative Orn/Lys/Arg decarboxylase</fullName>
        <ecNumber evidence="8">4.1.1.19</ecNumber>
    </submittedName>
</protein>
<evidence type="ECO:0000256" key="1">
    <source>
        <dbReference type="ARBA" id="ARBA00001933"/>
    </source>
</evidence>
<dbReference type="PANTHER" id="PTHR43277:SF3">
    <property type="entry name" value="DECARBOXYLASE, PUTATIVE-RELATED"/>
    <property type="match status" value="1"/>
</dbReference>
<keyword evidence="3" id="KW-0210">Decarboxylase</keyword>
<dbReference type="GO" id="GO:0008792">
    <property type="term" value="F:arginine decarboxylase activity"/>
    <property type="evidence" value="ECO:0007669"/>
    <property type="project" value="UniProtKB-EC"/>
</dbReference>
<dbReference type="InterPro" id="IPR015424">
    <property type="entry name" value="PyrdxlP-dep_Trfase"/>
</dbReference>
<dbReference type="EC" id="4.1.1.19" evidence="8"/>
<evidence type="ECO:0000256" key="5">
    <source>
        <dbReference type="ARBA" id="ARBA00023239"/>
    </source>
</evidence>
<dbReference type="AlphaFoldDB" id="A0A240AC69"/>
<feature type="domain" description="Orn/Lys/Arg decarboxylases family 1 pyridoxal-P attachment site" evidence="6">
    <location>
        <begin position="5"/>
        <end position="266"/>
    </location>
</feature>
<dbReference type="InterPro" id="IPR015421">
    <property type="entry name" value="PyrdxlP-dep_Trfase_major"/>
</dbReference>
<dbReference type="InterPro" id="IPR000310">
    <property type="entry name" value="Orn/Lys/Arg_deCO2ase_major_dom"/>
</dbReference>
<evidence type="ECO:0000256" key="3">
    <source>
        <dbReference type="ARBA" id="ARBA00022793"/>
    </source>
</evidence>
<evidence type="ECO:0000256" key="4">
    <source>
        <dbReference type="ARBA" id="ARBA00022898"/>
    </source>
</evidence>
<evidence type="ECO:0000256" key="2">
    <source>
        <dbReference type="ARBA" id="ARBA00010671"/>
    </source>
</evidence>
<accession>A0A240AC69</accession>
<dbReference type="Gene3D" id="3.40.640.10">
    <property type="entry name" value="Type I PLP-dependent aspartate aminotransferase-like (Major domain)"/>
    <property type="match status" value="1"/>
</dbReference>
<feature type="domain" description="Orn/Lys/Arg decarboxylase C-terminal" evidence="7">
    <location>
        <begin position="380"/>
        <end position="419"/>
    </location>
</feature>
<sequence>MSLNKKLKSLKANRAISLHVPGHHNNTIGNLKDLNLDMDMTEITGLDDLHQPESCIKTSMEQMDRYPGYSAQYLVNGTTVGILSTIYAVAHLEGEILIPRNAHKSIYNGLSLTQQKARWMAMTVSSKTKEYDGVKGLEQLDLSKVKLAIFTYPNYYGETFEIEKCIKILKEHNIPILVDEAHGAHFGISSYFPKSSLEYQADIVVQSYHKTLPALTMGSVIYIKNTLEFKHIIQEHLSMLQSSSPSYLIMSSLEYAEEFYKQYNDEKFQLNRNLLIKCLESKGFTVGRLTDPLKLIVSQRCLSGFAVQNIFEEANIYVELSNHDFVLLVLPLWDISDHFPFDELLQRIQNFNLNIKEVKSYTETIELPTDSIECSIGKLNNLVTIPIEQAIGSVSGTNIIPYPPGIPVILKGELITKEVADSLLQWIESGGRVEGIINKQIKVKGEE</sequence>
<dbReference type="RefSeq" id="WP_095089878.1">
    <property type="nucleotide sequence ID" value="NZ_BMDM01000012.1"/>
</dbReference>
<name>A0A240AC69_9STAP</name>
<reference evidence="8 9" key="1">
    <citation type="submission" date="2017-06" db="EMBL/GenBank/DDBJ databases">
        <authorList>
            <consortium name="Pathogen Informatics"/>
        </authorList>
    </citation>
    <scope>NUCLEOTIDE SEQUENCE [LARGE SCALE GENOMIC DNA]</scope>
    <source>
        <strain evidence="8 9">NCTC13839</strain>
    </source>
</reference>
<dbReference type="SUPFAM" id="SSF55904">
    <property type="entry name" value="Ornithine decarboxylase C-terminal domain"/>
    <property type="match status" value="1"/>
</dbReference>
<dbReference type="PANTHER" id="PTHR43277">
    <property type="entry name" value="ARGININE DECARBOXYLASE"/>
    <property type="match status" value="1"/>
</dbReference>
<gene>
    <name evidence="8" type="primary">speA</name>
    <name evidence="8" type="ORF">SAMEA4384403_02397</name>
</gene>
<dbReference type="InterPro" id="IPR036633">
    <property type="entry name" value="Prn/Lys/Arg_de-COase_C_sf"/>
</dbReference>
<dbReference type="EMBL" id="LT906462">
    <property type="protein sequence ID" value="SNV80987.1"/>
    <property type="molecule type" value="Genomic_DNA"/>
</dbReference>
<dbReference type="Gene3D" id="3.90.105.10">
    <property type="entry name" value="Molybdopterin biosynthesis moea protein, domain 2"/>
    <property type="match status" value="1"/>
</dbReference>